<feature type="transmembrane region" description="Helical" evidence="2">
    <location>
        <begin position="634"/>
        <end position="657"/>
    </location>
</feature>
<feature type="region of interest" description="Disordered" evidence="1">
    <location>
        <begin position="288"/>
        <end position="373"/>
    </location>
</feature>
<keyword evidence="2" id="KW-0812">Transmembrane</keyword>
<accession>A0A7S1BLM2</accession>
<gene>
    <name evidence="4" type="ORF">CHYS00102_LOCUS17614</name>
</gene>
<evidence type="ECO:0000256" key="1">
    <source>
        <dbReference type="SAM" id="MobiDB-lite"/>
    </source>
</evidence>
<feature type="region of interest" description="Disordered" evidence="1">
    <location>
        <begin position="570"/>
        <end position="612"/>
    </location>
</feature>
<name>A0A7S1BLM2_9STRA</name>
<feature type="region of interest" description="Disordered" evidence="1">
    <location>
        <begin position="684"/>
        <end position="707"/>
    </location>
</feature>
<reference evidence="4" key="1">
    <citation type="submission" date="2021-01" db="EMBL/GenBank/DDBJ databases">
        <authorList>
            <person name="Corre E."/>
            <person name="Pelletier E."/>
            <person name="Niang G."/>
            <person name="Scheremetjew M."/>
            <person name="Finn R."/>
            <person name="Kale V."/>
            <person name="Holt S."/>
            <person name="Cochrane G."/>
            <person name="Meng A."/>
            <person name="Brown T."/>
            <person name="Cohen L."/>
        </authorList>
    </citation>
    <scope>NUCLEOTIDE SEQUENCE</scope>
    <source>
        <strain evidence="4">308</strain>
    </source>
</reference>
<feature type="compositionally biased region" description="Low complexity" evidence="1">
    <location>
        <begin position="570"/>
        <end position="599"/>
    </location>
</feature>
<proteinExistence type="predicted"/>
<keyword evidence="3" id="KW-0732">Signal</keyword>
<sequence length="728" mass="77406">MLLDHNNNIRFFALLLALVDIPYSTARTNYSNYPTFLAQPTTIRNHAPHYSKIRPTSFFQYRILEDKHGQTTASTLPPTSFPTFFKNLKLTKQSPTKTPISSLLATSSAVSITLQPTTYNSNLNFFLRATETNIKASHNFTTVYTDNVDLTNIPILKVDVATTREPTGSPYSSDPTTISSQANLMKGSHEMLSSVIQTFTATPPSTYISSSIVQETHSTSSSLEPASQTAAPAPLSFIQLIPMRAATSKFRASENISPTDQPTTALIPHISPSFFRLGLLPTSFNPSLTNASSSTSSASSTFPTSSASPSASPSASLSESHSDSKSILPSALESPFSSMSPSTSQSASPSASQSDSPPALPSTFPSTLVSPSPSAPLPVLPPTVSVSPSISLFPSPSVSSSVSPSSSPFSSQPTLSSDFPSSLPSDSLFSVSSALPSSLQSSLPSASPFSSPSASPSTFLSLLPSVIPSILQTQLPTLPPINLPTSLLTHSPIRSPTEFPSSPPSLPEAAIESILPSSYPTTSPSTSSSTSVLQPRSFSPTIQPNFLLSSLPSISATAVIPSKPSKIVPSVVSQSDAPTTSPTKSPSSNSVPSVTPGSNHGMEPTYSSSKMAVEQIIKPETEAEEIDGSGLIEIVIGVVGGILAILTIIISLVLYAFDRDEDKEVMRKKLLKFCCLGLCLDSTPPPSENERSNNGSRREAMERRHRRFRSRRLSFTSNELPHTHRQFY</sequence>
<feature type="compositionally biased region" description="Low complexity" evidence="1">
    <location>
        <begin position="288"/>
        <end position="372"/>
    </location>
</feature>
<dbReference type="AlphaFoldDB" id="A0A7S1BLM2"/>
<feature type="region of interest" description="Disordered" evidence="1">
    <location>
        <begin position="516"/>
        <end position="536"/>
    </location>
</feature>
<feature type="compositionally biased region" description="Low complexity" evidence="1">
    <location>
        <begin position="516"/>
        <end position="531"/>
    </location>
</feature>
<evidence type="ECO:0000256" key="2">
    <source>
        <dbReference type="SAM" id="Phobius"/>
    </source>
</evidence>
<organism evidence="4">
    <name type="scientific">Corethron hystrix</name>
    <dbReference type="NCBI Taxonomy" id="216773"/>
    <lineage>
        <taxon>Eukaryota</taxon>
        <taxon>Sar</taxon>
        <taxon>Stramenopiles</taxon>
        <taxon>Ochrophyta</taxon>
        <taxon>Bacillariophyta</taxon>
        <taxon>Coscinodiscophyceae</taxon>
        <taxon>Corethrophycidae</taxon>
        <taxon>Corethrales</taxon>
        <taxon>Corethraceae</taxon>
        <taxon>Corethron</taxon>
    </lineage>
</organism>
<feature type="signal peptide" evidence="3">
    <location>
        <begin position="1"/>
        <end position="26"/>
    </location>
</feature>
<protein>
    <submittedName>
        <fullName evidence="4">Uncharacterized protein</fullName>
    </submittedName>
</protein>
<feature type="chain" id="PRO_5030742229" evidence="3">
    <location>
        <begin position="27"/>
        <end position="728"/>
    </location>
</feature>
<keyword evidence="2" id="KW-0472">Membrane</keyword>
<keyword evidence="2" id="KW-1133">Transmembrane helix</keyword>
<dbReference type="EMBL" id="HBFR01024589">
    <property type="protein sequence ID" value="CAD8890409.1"/>
    <property type="molecule type" value="Transcribed_RNA"/>
</dbReference>
<evidence type="ECO:0000256" key="3">
    <source>
        <dbReference type="SAM" id="SignalP"/>
    </source>
</evidence>
<feature type="compositionally biased region" description="Basic and acidic residues" evidence="1">
    <location>
        <begin position="688"/>
        <end position="702"/>
    </location>
</feature>
<evidence type="ECO:0000313" key="4">
    <source>
        <dbReference type="EMBL" id="CAD8890409.1"/>
    </source>
</evidence>